<evidence type="ECO:0000313" key="2">
    <source>
        <dbReference type="Proteomes" id="UP001500151"/>
    </source>
</evidence>
<dbReference type="Proteomes" id="UP001500151">
    <property type="component" value="Unassembled WGS sequence"/>
</dbReference>
<name>A0ABN3QM16_9ACTN</name>
<dbReference type="RefSeq" id="WP_344389452.1">
    <property type="nucleotide sequence ID" value="NZ_BAAASJ010000022.1"/>
</dbReference>
<keyword evidence="2" id="KW-1185">Reference proteome</keyword>
<dbReference type="SUPFAM" id="SSF48498">
    <property type="entry name" value="Tetracyclin repressor-like, C-terminal domain"/>
    <property type="match status" value="1"/>
</dbReference>
<gene>
    <name evidence="1" type="ORF">GCM10010307_21400</name>
</gene>
<protein>
    <recommendedName>
        <fullName evidence="3">Tetracycline repressor TetR C-terminal domain-containing protein</fullName>
    </recommendedName>
</protein>
<accession>A0ABN3QM16</accession>
<reference evidence="1 2" key="1">
    <citation type="journal article" date="2019" name="Int. J. Syst. Evol. Microbiol.">
        <title>The Global Catalogue of Microorganisms (GCM) 10K type strain sequencing project: providing services to taxonomists for standard genome sequencing and annotation.</title>
        <authorList>
            <consortium name="The Broad Institute Genomics Platform"/>
            <consortium name="The Broad Institute Genome Sequencing Center for Infectious Disease"/>
            <person name="Wu L."/>
            <person name="Ma J."/>
        </authorList>
    </citation>
    <scope>NUCLEOTIDE SEQUENCE [LARGE SCALE GENOMIC DNA]</scope>
    <source>
        <strain evidence="1 2">JCM 4524</strain>
    </source>
</reference>
<evidence type="ECO:0008006" key="3">
    <source>
        <dbReference type="Google" id="ProtNLM"/>
    </source>
</evidence>
<dbReference type="InterPro" id="IPR036271">
    <property type="entry name" value="Tet_transcr_reg_TetR-rel_C_sf"/>
</dbReference>
<dbReference type="Gene3D" id="1.10.357.10">
    <property type="entry name" value="Tetracycline Repressor, domain 2"/>
    <property type="match status" value="1"/>
</dbReference>
<organism evidence="1 2">
    <name type="scientific">Streptomyces vastus</name>
    <dbReference type="NCBI Taxonomy" id="285451"/>
    <lineage>
        <taxon>Bacteria</taxon>
        <taxon>Bacillati</taxon>
        <taxon>Actinomycetota</taxon>
        <taxon>Actinomycetes</taxon>
        <taxon>Kitasatosporales</taxon>
        <taxon>Streptomycetaceae</taxon>
        <taxon>Streptomyces</taxon>
    </lineage>
</organism>
<comment type="caution">
    <text evidence="1">The sequence shown here is derived from an EMBL/GenBank/DDBJ whole genome shotgun (WGS) entry which is preliminary data.</text>
</comment>
<dbReference type="EMBL" id="BAAASJ010000022">
    <property type="protein sequence ID" value="GAA2630036.1"/>
    <property type="molecule type" value="Genomic_DNA"/>
</dbReference>
<proteinExistence type="predicted"/>
<sequence>MIIAPRTSAGATTSRDAFLTRTAEHWEKLDPADYPFLTRTTTELRDHDDRDQFTTGLDLLLGGLNTTAGPRPPA</sequence>
<evidence type="ECO:0000313" key="1">
    <source>
        <dbReference type="EMBL" id="GAA2630036.1"/>
    </source>
</evidence>